<dbReference type="AlphaFoldDB" id="A0A516PUV2"/>
<evidence type="ECO:0000256" key="4">
    <source>
        <dbReference type="ARBA" id="ARBA00022989"/>
    </source>
</evidence>
<feature type="transmembrane region" description="Helical" evidence="6">
    <location>
        <begin position="69"/>
        <end position="89"/>
    </location>
</feature>
<organism evidence="7 8">
    <name type="scientific">Microlunatus elymi</name>
    <dbReference type="NCBI Taxonomy" id="2596828"/>
    <lineage>
        <taxon>Bacteria</taxon>
        <taxon>Bacillati</taxon>
        <taxon>Actinomycetota</taxon>
        <taxon>Actinomycetes</taxon>
        <taxon>Propionibacteriales</taxon>
        <taxon>Propionibacteriaceae</taxon>
        <taxon>Microlunatus</taxon>
    </lineage>
</organism>
<keyword evidence="2" id="KW-1003">Cell membrane</keyword>
<keyword evidence="3 6" id="KW-0812">Transmembrane</keyword>
<feature type="transmembrane region" description="Helical" evidence="6">
    <location>
        <begin position="6"/>
        <end position="28"/>
    </location>
</feature>
<reference evidence="7 8" key="1">
    <citation type="submission" date="2019-07" db="EMBL/GenBank/DDBJ databases">
        <title>Microlunatus dokdonensis sp. nov. isolated from the rhizospheric soil of the wild plant Elymus tsukushiensis.</title>
        <authorList>
            <person name="Ghim S.-Y."/>
            <person name="Hwang Y.-J."/>
            <person name="Son J.-S."/>
            <person name="Shin J.-H."/>
        </authorList>
    </citation>
    <scope>NUCLEOTIDE SEQUENCE [LARGE SCALE GENOMIC DNA]</scope>
    <source>
        <strain evidence="7 8">KUDC0627</strain>
    </source>
</reference>
<dbReference type="GO" id="GO:0005886">
    <property type="term" value="C:plasma membrane"/>
    <property type="evidence" value="ECO:0007669"/>
    <property type="project" value="UniProtKB-SubCell"/>
</dbReference>
<gene>
    <name evidence="7" type="ORF">FOE78_02535</name>
</gene>
<evidence type="ECO:0000256" key="6">
    <source>
        <dbReference type="SAM" id="Phobius"/>
    </source>
</evidence>
<dbReference type="OrthoDB" id="5638726at2"/>
<feature type="transmembrane region" description="Helical" evidence="6">
    <location>
        <begin position="40"/>
        <end position="63"/>
    </location>
</feature>
<evidence type="ECO:0000313" key="8">
    <source>
        <dbReference type="Proteomes" id="UP000319263"/>
    </source>
</evidence>
<dbReference type="Pfam" id="PF01810">
    <property type="entry name" value="LysE"/>
    <property type="match status" value="1"/>
</dbReference>
<keyword evidence="5 6" id="KW-0472">Membrane</keyword>
<dbReference type="Proteomes" id="UP000319263">
    <property type="component" value="Chromosome"/>
</dbReference>
<accession>A0A516PUV2</accession>
<proteinExistence type="predicted"/>
<dbReference type="GO" id="GO:0015171">
    <property type="term" value="F:amino acid transmembrane transporter activity"/>
    <property type="evidence" value="ECO:0007669"/>
    <property type="project" value="TreeGrafter"/>
</dbReference>
<dbReference type="PANTHER" id="PTHR30086">
    <property type="entry name" value="ARGININE EXPORTER PROTEIN ARGO"/>
    <property type="match status" value="1"/>
</dbReference>
<sequence length="202" mass="21578">MELGTALQGFGMMLSLIVAIGAQNTFLLRQGLARRRMTPLVLICWLSDLILVLIGVSGVGAVIENVPVAMIVIKICGAVVLLGYAAMAIRRAARGESLDVDAATDRRTTVSVIGTCLAITWLNPHVYLDTVLMIGGVANSHGDPGRWWFAAGTLIGSLVWFAALGYGARMLRPLLRTPRAWRILDSAIAVIMIITAIKLLAG</sequence>
<dbReference type="RefSeq" id="WP_143984924.1">
    <property type="nucleotide sequence ID" value="NZ_CP041692.1"/>
</dbReference>
<keyword evidence="8" id="KW-1185">Reference proteome</keyword>
<feature type="transmembrane region" description="Helical" evidence="6">
    <location>
        <begin position="110"/>
        <end position="127"/>
    </location>
</feature>
<dbReference type="PANTHER" id="PTHR30086:SF20">
    <property type="entry name" value="ARGININE EXPORTER PROTEIN ARGO-RELATED"/>
    <property type="match status" value="1"/>
</dbReference>
<evidence type="ECO:0000256" key="1">
    <source>
        <dbReference type="ARBA" id="ARBA00004651"/>
    </source>
</evidence>
<evidence type="ECO:0000256" key="2">
    <source>
        <dbReference type="ARBA" id="ARBA00022475"/>
    </source>
</evidence>
<evidence type="ECO:0000256" key="3">
    <source>
        <dbReference type="ARBA" id="ARBA00022692"/>
    </source>
</evidence>
<keyword evidence="4 6" id="KW-1133">Transmembrane helix</keyword>
<protein>
    <submittedName>
        <fullName evidence="7">Amino acid transporter</fullName>
    </submittedName>
</protein>
<dbReference type="EMBL" id="CP041692">
    <property type="protein sequence ID" value="QDP94939.1"/>
    <property type="molecule type" value="Genomic_DNA"/>
</dbReference>
<evidence type="ECO:0000256" key="5">
    <source>
        <dbReference type="ARBA" id="ARBA00023136"/>
    </source>
</evidence>
<comment type="subcellular location">
    <subcellularLocation>
        <location evidence="1">Cell membrane</location>
        <topology evidence="1">Multi-pass membrane protein</topology>
    </subcellularLocation>
</comment>
<feature type="transmembrane region" description="Helical" evidence="6">
    <location>
        <begin position="147"/>
        <end position="168"/>
    </location>
</feature>
<evidence type="ECO:0000313" key="7">
    <source>
        <dbReference type="EMBL" id="QDP94939.1"/>
    </source>
</evidence>
<dbReference type="InterPro" id="IPR001123">
    <property type="entry name" value="LeuE-type"/>
</dbReference>
<name>A0A516PUV2_9ACTN</name>
<feature type="transmembrane region" description="Helical" evidence="6">
    <location>
        <begin position="180"/>
        <end position="201"/>
    </location>
</feature>
<dbReference type="KEGG" id="mik:FOE78_02535"/>